<sequence length="323" mass="35941">MKAQPSEEKERRCNATSATEFVLLGLLKHTKVHTIFLAMILLASITAFSGNALLMFLILMDFSLHTPMYFFLRQLAFMDMGPSLIVIPKMSMDFLILGNTISLALCGTQIFLLLMMGGAEGLLLAVMSYDRYVAICNPFQYPILMNRKMCMSLAAAVWVCATANASIHTAYTMHLPYCGSKDIDHFFCEVPALLKLSCSDTSIYETLVFMSSIVLLLIPFSIILASYTCILSTVLRMKSARGQQKALATCSSHLTVVGLYYGATIFMYIRPNTCHSPEQDKMVAVFYTVVTPVLNPVIYSLRNRDVLRALLKLAGKCTVLHQN</sequence>
<evidence type="ECO:0000256" key="6">
    <source>
        <dbReference type="ARBA" id="ARBA00022989"/>
    </source>
</evidence>
<dbReference type="PANTHER" id="PTHR26453">
    <property type="entry name" value="OLFACTORY RECEPTOR"/>
    <property type="match status" value="1"/>
</dbReference>
<dbReference type="eggNOG" id="ENOG502SMQD">
    <property type="taxonomic scope" value="Eukaryota"/>
</dbReference>
<keyword evidence="4 9" id="KW-0812">Transmembrane</keyword>
<dbReference type="InterPro" id="IPR000725">
    <property type="entry name" value="Olfact_rcpt"/>
</dbReference>
<keyword evidence="6 10" id="KW-1133">Transmembrane helix</keyword>
<dbReference type="GeneID" id="102370773"/>
<dbReference type="PRINTS" id="PR00245">
    <property type="entry name" value="OLFACTORYR"/>
</dbReference>
<keyword evidence="9" id="KW-0297">G-protein coupled receptor</keyword>
<dbReference type="Pfam" id="PF13853">
    <property type="entry name" value="7tm_4"/>
    <property type="match status" value="1"/>
</dbReference>
<dbReference type="PROSITE" id="PS50262">
    <property type="entry name" value="G_PROTEIN_RECEP_F1_2"/>
    <property type="match status" value="1"/>
</dbReference>
<comment type="similarity">
    <text evidence="9">Belongs to the G-protein coupled receptor 1 family.</text>
</comment>
<dbReference type="SUPFAM" id="SSF81321">
    <property type="entry name" value="Family A G protein-coupled receptor-like"/>
    <property type="match status" value="1"/>
</dbReference>
<dbReference type="GO" id="GO:0005886">
    <property type="term" value="C:plasma membrane"/>
    <property type="evidence" value="ECO:0007669"/>
    <property type="project" value="UniProtKB-SubCell"/>
</dbReference>
<dbReference type="GO" id="GO:0004984">
    <property type="term" value="F:olfactory receptor activity"/>
    <property type="evidence" value="ECO:0007669"/>
    <property type="project" value="InterPro"/>
</dbReference>
<evidence type="ECO:0000313" key="12">
    <source>
        <dbReference type="Proteomes" id="UP000189705"/>
    </source>
</evidence>
<evidence type="ECO:0000256" key="10">
    <source>
        <dbReference type="RuleBase" id="RU363047"/>
    </source>
</evidence>
<gene>
    <name evidence="13" type="primary">LOC102370773</name>
</gene>
<feature type="transmembrane region" description="Helical" evidence="10">
    <location>
        <begin position="281"/>
        <end position="301"/>
    </location>
</feature>
<dbReference type="Proteomes" id="UP000189705">
    <property type="component" value="Unplaced"/>
</dbReference>
<dbReference type="PROSITE" id="PS00237">
    <property type="entry name" value="G_PROTEIN_RECEP_F1_1"/>
    <property type="match status" value="1"/>
</dbReference>
<feature type="transmembrane region" description="Helical" evidence="10">
    <location>
        <begin position="35"/>
        <end position="58"/>
    </location>
</feature>
<feature type="transmembrane region" description="Helical" evidence="10">
    <location>
        <begin position="110"/>
        <end position="129"/>
    </location>
</feature>
<proteinExistence type="inferred from homology"/>
<feature type="transmembrane region" description="Helical" evidence="10">
    <location>
        <begin position="209"/>
        <end position="234"/>
    </location>
</feature>
<evidence type="ECO:0000256" key="8">
    <source>
        <dbReference type="ARBA" id="ARBA00023224"/>
    </source>
</evidence>
<feature type="transmembrane region" description="Helical" evidence="10">
    <location>
        <begin position="150"/>
        <end position="171"/>
    </location>
</feature>
<evidence type="ECO:0000313" key="13">
    <source>
        <dbReference type="RefSeq" id="XP_014383137.1"/>
    </source>
</evidence>
<evidence type="ECO:0000259" key="11">
    <source>
        <dbReference type="PROSITE" id="PS50262"/>
    </source>
</evidence>
<evidence type="ECO:0000256" key="5">
    <source>
        <dbReference type="ARBA" id="ARBA00022725"/>
    </source>
</evidence>
<name>A0A1U8DPK8_ALLSI</name>
<dbReference type="CDD" id="cd15421">
    <property type="entry name" value="7tmA_OR2T-like"/>
    <property type="match status" value="1"/>
</dbReference>
<dbReference type="InterPro" id="IPR017452">
    <property type="entry name" value="GPCR_Rhodpsn_7TM"/>
</dbReference>
<keyword evidence="5 10" id="KW-0552">Olfaction</keyword>
<evidence type="ECO:0000256" key="4">
    <source>
        <dbReference type="ARBA" id="ARBA00022692"/>
    </source>
</evidence>
<dbReference type="GO" id="GO:0004930">
    <property type="term" value="F:G protein-coupled receptor activity"/>
    <property type="evidence" value="ECO:0007669"/>
    <property type="project" value="UniProtKB-KW"/>
</dbReference>
<keyword evidence="3 10" id="KW-0716">Sensory transduction</keyword>
<keyword evidence="8 9" id="KW-0807">Transducer</keyword>
<keyword evidence="2 10" id="KW-1003">Cell membrane</keyword>
<dbReference type="RefSeq" id="XP_014383137.1">
    <property type="nucleotide sequence ID" value="XM_014527651.1"/>
</dbReference>
<organism evidence="12 13">
    <name type="scientific">Alligator sinensis</name>
    <name type="common">Chinese alligator</name>
    <dbReference type="NCBI Taxonomy" id="38654"/>
    <lineage>
        <taxon>Eukaryota</taxon>
        <taxon>Metazoa</taxon>
        <taxon>Chordata</taxon>
        <taxon>Craniata</taxon>
        <taxon>Vertebrata</taxon>
        <taxon>Euteleostomi</taxon>
        <taxon>Archelosauria</taxon>
        <taxon>Archosauria</taxon>
        <taxon>Crocodylia</taxon>
        <taxon>Alligatoridae</taxon>
        <taxon>Alligatorinae</taxon>
        <taxon>Alligator</taxon>
    </lineage>
</organism>
<keyword evidence="12" id="KW-1185">Reference proteome</keyword>
<accession>A0A1U8DPK8</accession>
<reference evidence="13" key="1">
    <citation type="submission" date="2025-08" db="UniProtKB">
        <authorList>
            <consortium name="RefSeq"/>
        </authorList>
    </citation>
    <scope>IDENTIFICATION</scope>
</reference>
<dbReference type="InParanoid" id="A0A1U8DPK8"/>
<dbReference type="InterPro" id="IPR000276">
    <property type="entry name" value="GPCR_Rhodpsn"/>
</dbReference>
<feature type="transmembrane region" description="Helical" evidence="10">
    <location>
        <begin position="246"/>
        <end position="269"/>
    </location>
</feature>
<dbReference type="AlphaFoldDB" id="A0A1U8DPK8"/>
<protein>
    <recommendedName>
        <fullName evidence="10">Olfactory receptor</fullName>
    </recommendedName>
</protein>
<keyword evidence="7 10" id="KW-0472">Membrane</keyword>
<feature type="domain" description="G-protein coupled receptors family 1 profile" evidence="11">
    <location>
        <begin position="50"/>
        <end position="299"/>
    </location>
</feature>
<feature type="transmembrane region" description="Helical" evidence="10">
    <location>
        <begin position="70"/>
        <end position="90"/>
    </location>
</feature>
<evidence type="ECO:0000256" key="1">
    <source>
        <dbReference type="ARBA" id="ARBA00004651"/>
    </source>
</evidence>
<dbReference type="FunFam" id="1.20.1070.10:FF:000008">
    <property type="entry name" value="Olfactory receptor"/>
    <property type="match status" value="1"/>
</dbReference>
<evidence type="ECO:0000256" key="9">
    <source>
        <dbReference type="RuleBase" id="RU000688"/>
    </source>
</evidence>
<comment type="subcellular location">
    <subcellularLocation>
        <location evidence="1 10">Cell membrane</location>
        <topology evidence="1 10">Multi-pass membrane protein</topology>
    </subcellularLocation>
</comment>
<evidence type="ECO:0000256" key="2">
    <source>
        <dbReference type="ARBA" id="ARBA00022475"/>
    </source>
</evidence>
<keyword evidence="9" id="KW-0675">Receptor</keyword>
<evidence type="ECO:0000256" key="7">
    <source>
        <dbReference type="ARBA" id="ARBA00023136"/>
    </source>
</evidence>
<dbReference type="Gene3D" id="1.20.1070.10">
    <property type="entry name" value="Rhodopsin 7-helix transmembrane proteins"/>
    <property type="match status" value="1"/>
</dbReference>
<dbReference type="KEGG" id="asn:102370773"/>
<dbReference type="PRINTS" id="PR00237">
    <property type="entry name" value="GPCRRHODOPSN"/>
</dbReference>
<evidence type="ECO:0000256" key="3">
    <source>
        <dbReference type="ARBA" id="ARBA00022606"/>
    </source>
</evidence>